<dbReference type="Pfam" id="PF00501">
    <property type="entry name" value="AMP-binding"/>
    <property type="match status" value="1"/>
</dbReference>
<sequence>MPLSARLLEHARSHPEREAFTVAGEHGGSIGYGDLARRAAAVSAALRGVSGRRDGLLAVGAGNSPVFAELFAGAVAGRGRCAVLDPAWPRAQAEEVLRRLRPDLVAADGSGVIADAARALGVPVLEAPGDGGGRDPRLEEALGTAPEDELLPGPDETPFLVGFTSGTSGPPKAFHRTRGSWRASLRHGGEVFGIRAEDRALVPGPLSHGLGLYALTEALYEGASCITLPRFDAAAARRALTGHRATRLVVVPTMLRGLAEGARDDAPGGGAFPDVECVVSSGARLDASTMRRAMSQFPRAHVREYYGASELSFVTVRHTPPGADPAAEPGAVGFPFPGVEVQVRGEDGAPLPPGRTGTVFVRGPLASSGYLWGDGGEGDGGAERRPLRAGAGDGSGFRTVGDWATVGDLGRLSEDGELHLAGRSGGMVITGGHNVHPGEVEEALARVEGLDEAVVLGLPDDYLGQVLAAVVSGPAAGRLTRARLRADCAALLPRYKVPRRLWAAREWPLTRSGKVSRTVLEDWIAHGDARLVALPDA</sequence>
<evidence type="ECO:0000256" key="1">
    <source>
        <dbReference type="ARBA" id="ARBA00006432"/>
    </source>
</evidence>
<evidence type="ECO:0000313" key="5">
    <source>
        <dbReference type="EMBL" id="MDA2808377.1"/>
    </source>
</evidence>
<dbReference type="Gene3D" id="3.40.50.12780">
    <property type="entry name" value="N-terminal domain of ligase-like"/>
    <property type="match status" value="1"/>
</dbReference>
<evidence type="ECO:0000256" key="2">
    <source>
        <dbReference type="ARBA" id="ARBA00022598"/>
    </source>
</evidence>
<dbReference type="Pfam" id="PF13193">
    <property type="entry name" value="AMP-binding_C"/>
    <property type="match status" value="1"/>
</dbReference>
<dbReference type="InterPro" id="IPR000873">
    <property type="entry name" value="AMP-dep_synth/lig_dom"/>
</dbReference>
<name>A0ABT4TW58_9ACTN</name>
<dbReference type="InterPro" id="IPR020845">
    <property type="entry name" value="AMP-binding_CS"/>
</dbReference>
<gene>
    <name evidence="5" type="ORF">O4U47_27965</name>
</gene>
<dbReference type="PANTHER" id="PTHR43201:SF5">
    <property type="entry name" value="MEDIUM-CHAIN ACYL-COA LIGASE ACSF2, MITOCHONDRIAL"/>
    <property type="match status" value="1"/>
</dbReference>
<keyword evidence="6" id="KW-1185">Reference proteome</keyword>
<dbReference type="RefSeq" id="WP_270680972.1">
    <property type="nucleotide sequence ID" value="NZ_JAQFWP010000082.1"/>
</dbReference>
<dbReference type="InterPro" id="IPR025110">
    <property type="entry name" value="AMP-bd_C"/>
</dbReference>
<proteinExistence type="inferred from homology"/>
<organism evidence="5 6">
    <name type="scientific">Nocardiopsis suaedae</name>
    <dbReference type="NCBI Taxonomy" id="3018444"/>
    <lineage>
        <taxon>Bacteria</taxon>
        <taxon>Bacillati</taxon>
        <taxon>Actinomycetota</taxon>
        <taxon>Actinomycetes</taxon>
        <taxon>Streptosporangiales</taxon>
        <taxon>Nocardiopsidaceae</taxon>
        <taxon>Nocardiopsis</taxon>
    </lineage>
</organism>
<dbReference type="PROSITE" id="PS00455">
    <property type="entry name" value="AMP_BINDING"/>
    <property type="match status" value="1"/>
</dbReference>
<dbReference type="Proteomes" id="UP001165685">
    <property type="component" value="Unassembled WGS sequence"/>
</dbReference>
<feature type="domain" description="AMP-dependent synthetase/ligase" evidence="3">
    <location>
        <begin position="9"/>
        <end position="371"/>
    </location>
</feature>
<evidence type="ECO:0000259" key="4">
    <source>
        <dbReference type="Pfam" id="PF13193"/>
    </source>
</evidence>
<dbReference type="PANTHER" id="PTHR43201">
    <property type="entry name" value="ACYL-COA SYNTHETASE"/>
    <property type="match status" value="1"/>
</dbReference>
<dbReference type="EMBL" id="JAQFWP010000082">
    <property type="protein sequence ID" value="MDA2808377.1"/>
    <property type="molecule type" value="Genomic_DNA"/>
</dbReference>
<protein>
    <submittedName>
        <fullName evidence="5">AMP-binding protein</fullName>
    </submittedName>
</protein>
<dbReference type="SUPFAM" id="SSF56801">
    <property type="entry name" value="Acetyl-CoA synthetase-like"/>
    <property type="match status" value="1"/>
</dbReference>
<dbReference type="InterPro" id="IPR045851">
    <property type="entry name" value="AMP-bd_C_sf"/>
</dbReference>
<evidence type="ECO:0000313" key="6">
    <source>
        <dbReference type="Proteomes" id="UP001165685"/>
    </source>
</evidence>
<comment type="similarity">
    <text evidence="1">Belongs to the ATP-dependent AMP-binding enzyme family.</text>
</comment>
<feature type="domain" description="AMP-binding enzyme C-terminal" evidence="4">
    <location>
        <begin position="439"/>
        <end position="514"/>
    </location>
</feature>
<keyword evidence="2" id="KW-0436">Ligase</keyword>
<dbReference type="InterPro" id="IPR042099">
    <property type="entry name" value="ANL_N_sf"/>
</dbReference>
<dbReference type="Gene3D" id="3.30.300.30">
    <property type="match status" value="1"/>
</dbReference>
<reference evidence="5" key="1">
    <citation type="submission" date="2023-01" db="EMBL/GenBank/DDBJ databases">
        <title>Draft genome sequence of Nocardiopsis sp. LSu2-4 isolated from halophytes.</title>
        <authorList>
            <person name="Duangmal K."/>
            <person name="Chantavorakit T."/>
        </authorList>
    </citation>
    <scope>NUCLEOTIDE SEQUENCE</scope>
    <source>
        <strain evidence="5">LSu2-4</strain>
    </source>
</reference>
<evidence type="ECO:0000259" key="3">
    <source>
        <dbReference type="Pfam" id="PF00501"/>
    </source>
</evidence>
<comment type="caution">
    <text evidence="5">The sequence shown here is derived from an EMBL/GenBank/DDBJ whole genome shotgun (WGS) entry which is preliminary data.</text>
</comment>
<accession>A0ABT4TW58</accession>